<gene>
    <name evidence="3" type="ORF">DYU11_07850</name>
</gene>
<dbReference type="PANTHER" id="PTHR36565">
    <property type="entry name" value="UPF0332 PROTEIN TM_1000"/>
    <property type="match status" value="1"/>
</dbReference>
<dbReference type="RefSeq" id="WP_119667100.1">
    <property type="nucleotide sequence ID" value="NZ_QXED01000002.1"/>
</dbReference>
<protein>
    <submittedName>
        <fullName evidence="3">HEPN domain-containing protein</fullName>
    </submittedName>
</protein>
<evidence type="ECO:0000259" key="2">
    <source>
        <dbReference type="Pfam" id="PF05168"/>
    </source>
</evidence>
<dbReference type="OrthoDB" id="963530at2"/>
<dbReference type="Pfam" id="PF05168">
    <property type="entry name" value="HEPN"/>
    <property type="match status" value="1"/>
</dbReference>
<organism evidence="3 4">
    <name type="scientific">Fibrisoma montanum</name>
    <dbReference type="NCBI Taxonomy" id="2305895"/>
    <lineage>
        <taxon>Bacteria</taxon>
        <taxon>Pseudomonadati</taxon>
        <taxon>Bacteroidota</taxon>
        <taxon>Cytophagia</taxon>
        <taxon>Cytophagales</taxon>
        <taxon>Spirosomataceae</taxon>
        <taxon>Fibrisoma</taxon>
    </lineage>
</organism>
<evidence type="ECO:0000313" key="3">
    <source>
        <dbReference type="EMBL" id="RIV25214.1"/>
    </source>
</evidence>
<dbReference type="Gene3D" id="1.20.120.330">
    <property type="entry name" value="Nucleotidyltransferases domain 2"/>
    <property type="match status" value="1"/>
</dbReference>
<dbReference type="Proteomes" id="UP000283523">
    <property type="component" value="Unassembled WGS sequence"/>
</dbReference>
<evidence type="ECO:0000256" key="1">
    <source>
        <dbReference type="ARBA" id="ARBA00038248"/>
    </source>
</evidence>
<keyword evidence="4" id="KW-1185">Reference proteome</keyword>
<reference evidence="3 4" key="1">
    <citation type="submission" date="2018-08" db="EMBL/GenBank/DDBJ databases">
        <title>Fibrisoma montanum sp. nov., isolated from Danxia mountain soil.</title>
        <authorList>
            <person name="Huang Y."/>
        </authorList>
    </citation>
    <scope>NUCLEOTIDE SEQUENCE [LARGE SCALE GENOMIC DNA]</scope>
    <source>
        <strain evidence="3 4">HYT19</strain>
    </source>
</reference>
<accession>A0A418MEI4</accession>
<feature type="domain" description="HEPN" evidence="2">
    <location>
        <begin position="8"/>
        <end position="123"/>
    </location>
</feature>
<dbReference type="PANTHER" id="PTHR36565:SF1">
    <property type="entry name" value="UPF0332 PROTEIN TM_1000"/>
    <property type="match status" value="1"/>
</dbReference>
<dbReference type="InterPro" id="IPR052226">
    <property type="entry name" value="UPF0332_toxin"/>
</dbReference>
<comment type="similarity">
    <text evidence="1">Belongs to the UPF0332 family.</text>
</comment>
<evidence type="ECO:0000313" key="4">
    <source>
        <dbReference type="Proteomes" id="UP000283523"/>
    </source>
</evidence>
<proteinExistence type="inferred from homology"/>
<dbReference type="EMBL" id="QXED01000002">
    <property type="protein sequence ID" value="RIV25214.1"/>
    <property type="molecule type" value="Genomic_DNA"/>
</dbReference>
<sequence length="135" mass="15636">MSKLYEAQRALERAEDTLHESAHDLTGGFTIAAANRAYYAIFYCLTALLYTEGLHTKRHSGAQGKFHELFIRTGRFPRETIVWVQLTFQLRQSGDYDLEADITVEEARQSLDYAHEFYALTKEYVDDHIKSRQTP</sequence>
<name>A0A418MEI4_9BACT</name>
<dbReference type="InterPro" id="IPR007842">
    <property type="entry name" value="HEPN_dom"/>
</dbReference>
<dbReference type="AlphaFoldDB" id="A0A418MEI4"/>
<comment type="caution">
    <text evidence="3">The sequence shown here is derived from an EMBL/GenBank/DDBJ whole genome shotgun (WGS) entry which is preliminary data.</text>
</comment>